<gene>
    <name evidence="1" type="ORF">METZ01_LOCUS369502</name>
</gene>
<proteinExistence type="predicted"/>
<accession>A0A382T5I0</accession>
<evidence type="ECO:0000313" key="1">
    <source>
        <dbReference type="EMBL" id="SVD16648.1"/>
    </source>
</evidence>
<name>A0A382T5I0_9ZZZZ</name>
<protein>
    <submittedName>
        <fullName evidence="1">Uncharacterized protein</fullName>
    </submittedName>
</protein>
<dbReference type="AlphaFoldDB" id="A0A382T5I0"/>
<dbReference type="EMBL" id="UINC01133614">
    <property type="protein sequence ID" value="SVD16648.1"/>
    <property type="molecule type" value="Genomic_DNA"/>
</dbReference>
<organism evidence="1">
    <name type="scientific">marine metagenome</name>
    <dbReference type="NCBI Taxonomy" id="408172"/>
    <lineage>
        <taxon>unclassified sequences</taxon>
        <taxon>metagenomes</taxon>
        <taxon>ecological metagenomes</taxon>
    </lineage>
</organism>
<reference evidence="1" key="1">
    <citation type="submission" date="2018-05" db="EMBL/GenBank/DDBJ databases">
        <authorList>
            <person name="Lanie J.A."/>
            <person name="Ng W.-L."/>
            <person name="Kazmierczak K.M."/>
            <person name="Andrzejewski T.M."/>
            <person name="Davidsen T.M."/>
            <person name="Wayne K.J."/>
            <person name="Tettelin H."/>
            <person name="Glass J.I."/>
            <person name="Rusch D."/>
            <person name="Podicherti R."/>
            <person name="Tsui H.-C.T."/>
            <person name="Winkler M.E."/>
        </authorList>
    </citation>
    <scope>NUCLEOTIDE SEQUENCE</scope>
</reference>
<sequence>MVKDLATVTARCVSSETLGLVSDAADDKEEETE</sequence>